<dbReference type="KEGG" id="kan:IMCC3317_30710"/>
<organism evidence="1 2">
    <name type="scientific">Kordia antarctica</name>
    <dbReference type="NCBI Taxonomy" id="1218801"/>
    <lineage>
        <taxon>Bacteria</taxon>
        <taxon>Pseudomonadati</taxon>
        <taxon>Bacteroidota</taxon>
        <taxon>Flavobacteriia</taxon>
        <taxon>Flavobacteriales</taxon>
        <taxon>Flavobacteriaceae</taxon>
        <taxon>Kordia</taxon>
    </lineage>
</organism>
<proteinExistence type="predicted"/>
<evidence type="ECO:0000313" key="1">
    <source>
        <dbReference type="EMBL" id="QHI37690.1"/>
    </source>
</evidence>
<dbReference type="OrthoDB" id="953239at2"/>
<protein>
    <recommendedName>
        <fullName evidence="3">Phenylalanyl-tRNA synthetase subunit alpha</fullName>
    </recommendedName>
</protein>
<accession>A0A7L4ZMF1</accession>
<keyword evidence="2" id="KW-1185">Reference proteome</keyword>
<dbReference type="EMBL" id="CP019288">
    <property type="protein sequence ID" value="QHI37690.1"/>
    <property type="molecule type" value="Genomic_DNA"/>
</dbReference>
<dbReference type="AlphaFoldDB" id="A0A7L4ZMF1"/>
<evidence type="ECO:0008006" key="3">
    <source>
        <dbReference type="Google" id="ProtNLM"/>
    </source>
</evidence>
<evidence type="ECO:0000313" key="2">
    <source>
        <dbReference type="Proteomes" id="UP000464657"/>
    </source>
</evidence>
<reference evidence="1 2" key="1">
    <citation type="journal article" date="2013" name="Int. J. Syst. Evol. Microbiol.">
        <title>Kordia antarctica sp. nov., isolated from Antarctic seawater.</title>
        <authorList>
            <person name="Baek K."/>
            <person name="Choi A."/>
            <person name="Kang I."/>
            <person name="Lee K."/>
            <person name="Cho J.C."/>
        </authorList>
    </citation>
    <scope>NUCLEOTIDE SEQUENCE [LARGE SCALE GENOMIC DNA]</scope>
    <source>
        <strain evidence="1 2">IMCC3317</strain>
    </source>
</reference>
<name>A0A7L4ZMF1_9FLAO</name>
<dbReference type="Proteomes" id="UP000464657">
    <property type="component" value="Chromosome"/>
</dbReference>
<dbReference type="RefSeq" id="WP_160130294.1">
    <property type="nucleotide sequence ID" value="NZ_CP019288.1"/>
</dbReference>
<sequence length="131" mass="15445">MKKDIEILEIKDVYVAIVRQWNTEYEFHDWNAFIINDKDVDLEMVLIVSKGSDETRKTPIMRHKLEKLPAKSCAKIEFMPENLLELSNEFLVTFFENNRMFDKKFVFEKNTINENVIAEVPLMTDKGVLGK</sequence>
<gene>
    <name evidence="1" type="ORF">IMCC3317_30710</name>
</gene>